<name>A0AAV8XS79_9CUCU</name>
<dbReference type="Gene3D" id="1.20.1250.20">
    <property type="entry name" value="MFS general substrate transporter like domains"/>
    <property type="match status" value="1"/>
</dbReference>
<dbReference type="SUPFAM" id="SSF103473">
    <property type="entry name" value="MFS general substrate transporter"/>
    <property type="match status" value="1"/>
</dbReference>
<comment type="subcellular location">
    <subcellularLocation>
        <location evidence="1">Membrane</location>
        <topology evidence="1">Multi-pass membrane protein</topology>
    </subcellularLocation>
</comment>
<keyword evidence="4 6" id="KW-1133">Transmembrane helix</keyword>
<proteinExistence type="inferred from homology"/>
<feature type="transmembrane region" description="Helical" evidence="6">
    <location>
        <begin position="41"/>
        <end position="62"/>
    </location>
</feature>
<dbReference type="Proteomes" id="UP001162162">
    <property type="component" value="Unassembled WGS sequence"/>
</dbReference>
<keyword evidence="9" id="KW-1185">Reference proteome</keyword>
<evidence type="ECO:0000256" key="1">
    <source>
        <dbReference type="ARBA" id="ARBA00004141"/>
    </source>
</evidence>
<evidence type="ECO:0000256" key="6">
    <source>
        <dbReference type="SAM" id="Phobius"/>
    </source>
</evidence>
<keyword evidence="5 6" id="KW-0472">Membrane</keyword>
<dbReference type="EMBL" id="JAPWTK010000373">
    <property type="protein sequence ID" value="KAJ8941443.1"/>
    <property type="molecule type" value="Genomic_DNA"/>
</dbReference>
<accession>A0AAV8XS79</accession>
<keyword evidence="3 6" id="KW-0812">Transmembrane</keyword>
<feature type="transmembrane region" description="Helical" evidence="6">
    <location>
        <begin position="329"/>
        <end position="358"/>
    </location>
</feature>
<comment type="similarity">
    <text evidence="2">Belongs to the major facilitator superfamily. MFSD6 family.</text>
</comment>
<dbReference type="InterPro" id="IPR024989">
    <property type="entry name" value="MFS_assoc_dom"/>
</dbReference>
<evidence type="ECO:0000256" key="2">
    <source>
        <dbReference type="ARBA" id="ARBA00005241"/>
    </source>
</evidence>
<sequence length="390" mass="43571">MRELGINVEETAIMSAVSPVIAILMPPLAGMIADKIGNFRVLLAAFSVVGGASALLLLLVPVGRITLTFPDKVVLGLSCPSNSSPILSLYQEYPCTSPNPDKLLDTEVRLESCGFACQAVLSENYTSQIMITQSYEIQIYDIQNNSTLTYTYTLGEDDIHVPEPISKSRNHKTLKNNERFLTSIRKLSKNSYYFPTKSMYNFSCDIGGGSAFNCALGSREQFQGFNRMKNPWKAGVKLQDIEHDDFEENRLLYSVEYLTSKNITQATCLANSQLNNKHISVTIPLNLNDSKVRHLDLGSCSQRCIATAPRSQFCSNAKTVIELDMALTFWTYLCVRVFVGIVSGTSFAMFEGAVIAILREHKADYGLQRIYATIGRDDKFAYFRMDDRLR</sequence>
<comment type="caution">
    <text evidence="8">The sequence shown here is derived from an EMBL/GenBank/DDBJ whole genome shotgun (WGS) entry which is preliminary data.</text>
</comment>
<feature type="domain" description="Major facilitator superfamily associated" evidence="7">
    <location>
        <begin position="1"/>
        <end position="375"/>
    </location>
</feature>
<organism evidence="8 9">
    <name type="scientific">Aromia moschata</name>
    <dbReference type="NCBI Taxonomy" id="1265417"/>
    <lineage>
        <taxon>Eukaryota</taxon>
        <taxon>Metazoa</taxon>
        <taxon>Ecdysozoa</taxon>
        <taxon>Arthropoda</taxon>
        <taxon>Hexapoda</taxon>
        <taxon>Insecta</taxon>
        <taxon>Pterygota</taxon>
        <taxon>Neoptera</taxon>
        <taxon>Endopterygota</taxon>
        <taxon>Coleoptera</taxon>
        <taxon>Polyphaga</taxon>
        <taxon>Cucujiformia</taxon>
        <taxon>Chrysomeloidea</taxon>
        <taxon>Cerambycidae</taxon>
        <taxon>Cerambycinae</taxon>
        <taxon>Callichromatini</taxon>
        <taxon>Aromia</taxon>
    </lineage>
</organism>
<reference evidence="8" key="1">
    <citation type="journal article" date="2023" name="Insect Mol. Biol.">
        <title>Genome sequencing provides insights into the evolution of gene families encoding plant cell wall-degrading enzymes in longhorned beetles.</title>
        <authorList>
            <person name="Shin N.R."/>
            <person name="Okamura Y."/>
            <person name="Kirsch R."/>
            <person name="Pauchet Y."/>
        </authorList>
    </citation>
    <scope>NUCLEOTIDE SEQUENCE</scope>
    <source>
        <strain evidence="8">AMC_N1</strain>
    </source>
</reference>
<feature type="transmembrane region" description="Helical" evidence="6">
    <location>
        <begin position="12"/>
        <end position="29"/>
    </location>
</feature>
<evidence type="ECO:0000256" key="5">
    <source>
        <dbReference type="ARBA" id="ARBA00023136"/>
    </source>
</evidence>
<dbReference type="AlphaFoldDB" id="A0AAV8XS79"/>
<evidence type="ECO:0000259" key="7">
    <source>
        <dbReference type="Pfam" id="PF12832"/>
    </source>
</evidence>
<dbReference type="PANTHER" id="PTHR16172">
    <property type="entry name" value="MAJOR FACILITATOR SUPERFAMILY DOMAIN-CONTAINING PROTEIN 6-LIKE"/>
    <property type="match status" value="1"/>
</dbReference>
<evidence type="ECO:0000256" key="3">
    <source>
        <dbReference type="ARBA" id="ARBA00022692"/>
    </source>
</evidence>
<protein>
    <recommendedName>
        <fullName evidence="7">Major facilitator superfamily associated domain-containing protein</fullName>
    </recommendedName>
</protein>
<dbReference type="Pfam" id="PF12832">
    <property type="entry name" value="MFS_1_like"/>
    <property type="match status" value="1"/>
</dbReference>
<dbReference type="InterPro" id="IPR036259">
    <property type="entry name" value="MFS_trans_sf"/>
</dbReference>
<evidence type="ECO:0000256" key="4">
    <source>
        <dbReference type="ARBA" id="ARBA00022989"/>
    </source>
</evidence>
<dbReference type="PANTHER" id="PTHR16172:SF35">
    <property type="entry name" value="MAJOR FACILITATOR SUPERFAMILY (MFS) PROFILE DOMAIN-CONTAINING PROTEIN"/>
    <property type="match status" value="1"/>
</dbReference>
<evidence type="ECO:0000313" key="8">
    <source>
        <dbReference type="EMBL" id="KAJ8941443.1"/>
    </source>
</evidence>
<dbReference type="GO" id="GO:0016020">
    <property type="term" value="C:membrane"/>
    <property type="evidence" value="ECO:0007669"/>
    <property type="project" value="UniProtKB-SubCell"/>
</dbReference>
<dbReference type="InterPro" id="IPR051717">
    <property type="entry name" value="MFS_MFSD6"/>
</dbReference>
<evidence type="ECO:0000313" key="9">
    <source>
        <dbReference type="Proteomes" id="UP001162162"/>
    </source>
</evidence>
<gene>
    <name evidence="8" type="ORF">NQ318_016075</name>
</gene>